<dbReference type="NCBIfam" id="NF041874">
    <property type="entry name" value="EPS_EpsC"/>
    <property type="match status" value="1"/>
</dbReference>
<dbReference type="InterPro" id="IPR045304">
    <property type="entry name" value="LbH_SAT"/>
</dbReference>
<dbReference type="SUPFAM" id="SSF51161">
    <property type="entry name" value="Trimeric LpxA-like enzymes"/>
    <property type="match status" value="1"/>
</dbReference>
<dbReference type="RefSeq" id="XP_004184044.1">
    <property type="nucleotide sequence ID" value="XM_004183996.1"/>
</dbReference>
<evidence type="ECO:0000256" key="5">
    <source>
        <dbReference type="ARBA" id="ARBA00023315"/>
    </source>
</evidence>
<protein>
    <recommendedName>
        <fullName evidence="2">serine O-acetyltransferase</fullName>
        <ecNumber evidence="2">2.3.1.30</ecNumber>
    </recommendedName>
</protein>
<dbReference type="InterPro" id="IPR053376">
    <property type="entry name" value="Serine_acetyltransferase"/>
</dbReference>
<dbReference type="VEuPathDB" id="AmoebaDB:EIN_173730"/>
<dbReference type="GeneID" id="14883670"/>
<feature type="region of interest" description="Disordered" evidence="6">
    <location>
        <begin position="296"/>
        <end position="324"/>
    </location>
</feature>
<keyword evidence="3" id="KW-0028">Amino-acid biosynthesis</keyword>
<evidence type="ECO:0000256" key="6">
    <source>
        <dbReference type="SAM" id="MobiDB-lite"/>
    </source>
</evidence>
<evidence type="ECO:0000256" key="1">
    <source>
        <dbReference type="ARBA" id="ARBA00007274"/>
    </source>
</evidence>
<dbReference type="PANTHER" id="PTHR42811">
    <property type="entry name" value="SERINE ACETYLTRANSFERASE"/>
    <property type="match status" value="1"/>
</dbReference>
<name>A0A0A1U1B4_ENTIV</name>
<sequence>MDSMISQVSSLLFTSYKEDNVAFTSSRQFPPKNTTTILTHLQALFFPDFFLRKTERNLRHTSAYLTELVEILRYGLSAYNEEDLVEDALQNVLINFLRIRSEIKEDIVAAYAGDPAAPGLAIIIRSYPGIQAVMAYRLAHILYTTGDREYCREMMEEIHSLTSIDIHPGAKIDSHFFIDHGVGVVIGETAEVGKWCRMYQEVTLGAINFKEENGIIKRGTKRHPTVGDNVVIGTGAKVLGNITIGNNVKIGAKCWIVESIEDGNTVFISQHPTQTTRENKHITVVNDKFVLQKLEDKETQKRNKDSDSITKEDEKVSSLEETSSSPDILMELSCTLLSHNFPMKCNV</sequence>
<reference evidence="7 8" key="1">
    <citation type="submission" date="2012-10" db="EMBL/GenBank/DDBJ databases">
        <authorList>
            <person name="Zafar N."/>
            <person name="Inman J."/>
            <person name="Hall N."/>
            <person name="Lorenzi H."/>
            <person name="Caler E."/>
        </authorList>
    </citation>
    <scope>NUCLEOTIDE SEQUENCE [LARGE SCALE GENOMIC DNA]</scope>
    <source>
        <strain evidence="7 8">IP1</strain>
    </source>
</reference>
<dbReference type="Pfam" id="PF00132">
    <property type="entry name" value="Hexapep"/>
    <property type="match status" value="1"/>
</dbReference>
<dbReference type="OMA" id="NDSAVEY"/>
<evidence type="ECO:0000313" key="8">
    <source>
        <dbReference type="Proteomes" id="UP000014680"/>
    </source>
</evidence>
<dbReference type="EC" id="2.3.1.30" evidence="2"/>
<feature type="compositionally biased region" description="Basic and acidic residues" evidence="6">
    <location>
        <begin position="296"/>
        <end position="318"/>
    </location>
</feature>
<dbReference type="InterPro" id="IPR011004">
    <property type="entry name" value="Trimer_LpxA-like_sf"/>
</dbReference>
<evidence type="ECO:0000256" key="2">
    <source>
        <dbReference type="ARBA" id="ARBA00013266"/>
    </source>
</evidence>
<gene>
    <name evidence="7" type="ORF">EIN_173730</name>
</gene>
<evidence type="ECO:0000256" key="4">
    <source>
        <dbReference type="ARBA" id="ARBA00022679"/>
    </source>
</evidence>
<keyword evidence="4 7" id="KW-0808">Transferase</keyword>
<dbReference type="InterPro" id="IPR042122">
    <property type="entry name" value="Ser_AcTrfase_N_sf"/>
</dbReference>
<dbReference type="Proteomes" id="UP000014680">
    <property type="component" value="Unassembled WGS sequence"/>
</dbReference>
<proteinExistence type="inferred from homology"/>
<dbReference type="GO" id="GO:0009001">
    <property type="term" value="F:serine O-acetyltransferase activity"/>
    <property type="evidence" value="ECO:0007669"/>
    <property type="project" value="UniProtKB-EC"/>
</dbReference>
<keyword evidence="8" id="KW-1185">Reference proteome</keyword>
<dbReference type="OrthoDB" id="25818at2759"/>
<accession>A0A0A1U1B4</accession>
<dbReference type="GO" id="GO:0008652">
    <property type="term" value="P:amino acid biosynthetic process"/>
    <property type="evidence" value="ECO:0007669"/>
    <property type="project" value="UniProtKB-KW"/>
</dbReference>
<comment type="similarity">
    <text evidence="1">Belongs to the transferase hexapeptide repeat family.</text>
</comment>
<dbReference type="KEGG" id="eiv:EIN_173730"/>
<dbReference type="Gene3D" id="1.10.3130.10">
    <property type="entry name" value="serine acetyltransferase, domain 1"/>
    <property type="match status" value="1"/>
</dbReference>
<dbReference type="Gene3D" id="2.160.10.10">
    <property type="entry name" value="Hexapeptide repeat proteins"/>
    <property type="match status" value="1"/>
</dbReference>
<dbReference type="AlphaFoldDB" id="A0A0A1U1B4"/>
<organism evidence="7 8">
    <name type="scientific">Entamoeba invadens IP1</name>
    <dbReference type="NCBI Taxonomy" id="370355"/>
    <lineage>
        <taxon>Eukaryota</taxon>
        <taxon>Amoebozoa</taxon>
        <taxon>Evosea</taxon>
        <taxon>Archamoebae</taxon>
        <taxon>Mastigamoebida</taxon>
        <taxon>Entamoebidae</taxon>
        <taxon>Entamoeba</taxon>
    </lineage>
</organism>
<dbReference type="EMBL" id="KB207112">
    <property type="protein sequence ID" value="ELP84698.1"/>
    <property type="molecule type" value="Genomic_DNA"/>
</dbReference>
<dbReference type="CDD" id="cd03354">
    <property type="entry name" value="LbH_SAT"/>
    <property type="match status" value="1"/>
</dbReference>
<dbReference type="InterPro" id="IPR001451">
    <property type="entry name" value="Hexapep"/>
</dbReference>
<keyword evidence="5 7" id="KW-0012">Acyltransferase</keyword>
<evidence type="ECO:0000313" key="7">
    <source>
        <dbReference type="EMBL" id="ELP84698.1"/>
    </source>
</evidence>
<evidence type="ECO:0000256" key="3">
    <source>
        <dbReference type="ARBA" id="ARBA00022605"/>
    </source>
</evidence>